<dbReference type="GeneID" id="85494945"/>
<dbReference type="GO" id="GO:0030422">
    <property type="term" value="P:siRNA processing"/>
    <property type="evidence" value="ECO:0007669"/>
    <property type="project" value="TreeGrafter"/>
</dbReference>
<dbReference type="GO" id="GO:0005634">
    <property type="term" value="C:nucleus"/>
    <property type="evidence" value="ECO:0007669"/>
    <property type="project" value="TreeGrafter"/>
</dbReference>
<gene>
    <name evidence="4" type="ORF">CcaverHIS019_0311450</name>
</gene>
<accession>A0AA48L344</accession>
<dbReference type="EMBL" id="AP028214">
    <property type="protein sequence ID" value="BEI91075.1"/>
    <property type="molecule type" value="Genomic_DNA"/>
</dbReference>
<dbReference type="RefSeq" id="XP_060456340.1">
    <property type="nucleotide sequence ID" value="XM_060599669.1"/>
</dbReference>
<dbReference type="PANTHER" id="PTHR14950:SF37">
    <property type="entry name" value="ENDORIBONUCLEASE DICER"/>
    <property type="match status" value="1"/>
</dbReference>
<organism evidence="4 5">
    <name type="scientific">Cutaneotrichosporon cavernicola</name>
    <dbReference type="NCBI Taxonomy" id="279322"/>
    <lineage>
        <taxon>Eukaryota</taxon>
        <taxon>Fungi</taxon>
        <taxon>Dikarya</taxon>
        <taxon>Basidiomycota</taxon>
        <taxon>Agaricomycotina</taxon>
        <taxon>Tremellomycetes</taxon>
        <taxon>Trichosporonales</taxon>
        <taxon>Trichosporonaceae</taxon>
        <taxon>Cutaneotrichosporon</taxon>
    </lineage>
</organism>
<feature type="domain" description="RNase III" evidence="3">
    <location>
        <begin position="40"/>
        <end position="147"/>
    </location>
</feature>
<name>A0AA48L344_9TREE</name>
<dbReference type="Gene3D" id="1.10.1520.10">
    <property type="entry name" value="Ribonuclease III domain"/>
    <property type="match status" value="1"/>
</dbReference>
<evidence type="ECO:0000256" key="2">
    <source>
        <dbReference type="SAM" id="MobiDB-lite"/>
    </source>
</evidence>
<dbReference type="Proteomes" id="UP001233271">
    <property type="component" value="Chromosome 3"/>
</dbReference>
<evidence type="ECO:0000259" key="3">
    <source>
        <dbReference type="PROSITE" id="PS50142"/>
    </source>
</evidence>
<feature type="region of interest" description="Disordered" evidence="2">
    <location>
        <begin position="194"/>
        <end position="232"/>
    </location>
</feature>
<dbReference type="CDD" id="cd00593">
    <property type="entry name" value="RIBOc"/>
    <property type="match status" value="1"/>
</dbReference>
<dbReference type="Gene3D" id="3.30.160.20">
    <property type="match status" value="1"/>
</dbReference>
<dbReference type="PROSITE" id="PS50142">
    <property type="entry name" value="RNASE_3_2"/>
    <property type="match status" value="1"/>
</dbReference>
<dbReference type="PANTHER" id="PTHR14950">
    <property type="entry name" value="DICER-RELATED"/>
    <property type="match status" value="1"/>
</dbReference>
<reference evidence="4" key="1">
    <citation type="journal article" date="2023" name="BMC Genomics">
        <title>Chromosome-level genome assemblies of Cutaneotrichosporon spp. (Trichosporonales, Basidiomycota) reveal imbalanced evolution between nucleotide sequences and chromosome synteny.</title>
        <authorList>
            <person name="Kobayashi Y."/>
            <person name="Kayamori A."/>
            <person name="Aoki K."/>
            <person name="Shiwa Y."/>
            <person name="Matsutani M."/>
            <person name="Fujita N."/>
            <person name="Sugita T."/>
            <person name="Iwasaki W."/>
            <person name="Tanaka N."/>
            <person name="Takashima M."/>
        </authorList>
    </citation>
    <scope>NUCLEOTIDE SEQUENCE</scope>
    <source>
        <strain evidence="4">HIS019</strain>
    </source>
</reference>
<sequence>MVASLAALALPPLPEFHLASLPPIADDALKLTVFTHSSWHRSIRNAQALRPDYQLPGDYEKLEHVGDTIMGAMVTLLLQDLYPNLPSGSATMLKAHLVSNETLAQICKREGLMENLRAAPSTLYTVQGQVKAQASVFEAYIAGVFYDFICSPVPGGYNDDDMSVRVTVDGESARDDLSSYGMVLDEAKSVDLHQEEGSANGDSTPPADRLRSFASRTSRAPSRAASVTPATDAVESLYQPTAPPTRLPPLDDPRLRTNGQAMDYVAHFFRPLFTPVAHFAFKFMREKAEELENTKGARGTDEPLDDALTAGAAAGLNTYCMQVERQMPQYSYMSKDTDTWECECIVNINGAQYASAAMRRTKKAAMGVAAWKIGKQLGLGWARVE</sequence>
<protein>
    <recommendedName>
        <fullName evidence="3">RNase III domain-containing protein</fullName>
    </recommendedName>
</protein>
<dbReference type="SMART" id="SM00535">
    <property type="entry name" value="RIBOc"/>
    <property type="match status" value="1"/>
</dbReference>
<dbReference type="SUPFAM" id="SSF69065">
    <property type="entry name" value="RNase III domain-like"/>
    <property type="match status" value="1"/>
</dbReference>
<dbReference type="GO" id="GO:0005737">
    <property type="term" value="C:cytoplasm"/>
    <property type="evidence" value="ECO:0007669"/>
    <property type="project" value="TreeGrafter"/>
</dbReference>
<dbReference type="Pfam" id="PF00636">
    <property type="entry name" value="Ribonuclease_3"/>
    <property type="match status" value="1"/>
</dbReference>
<keyword evidence="1" id="KW-0378">Hydrolase</keyword>
<dbReference type="GO" id="GO:0004525">
    <property type="term" value="F:ribonuclease III activity"/>
    <property type="evidence" value="ECO:0007669"/>
    <property type="project" value="InterPro"/>
</dbReference>
<dbReference type="InterPro" id="IPR036389">
    <property type="entry name" value="RNase_III_sf"/>
</dbReference>
<evidence type="ECO:0000256" key="1">
    <source>
        <dbReference type="ARBA" id="ARBA00022801"/>
    </source>
</evidence>
<dbReference type="AlphaFoldDB" id="A0AA48L344"/>
<keyword evidence="5" id="KW-1185">Reference proteome</keyword>
<dbReference type="GO" id="GO:0003723">
    <property type="term" value="F:RNA binding"/>
    <property type="evidence" value="ECO:0007669"/>
    <property type="project" value="TreeGrafter"/>
</dbReference>
<dbReference type="KEGG" id="ccac:CcaHIS019_0311450"/>
<evidence type="ECO:0000313" key="5">
    <source>
        <dbReference type="Proteomes" id="UP001233271"/>
    </source>
</evidence>
<proteinExistence type="predicted"/>
<dbReference type="SUPFAM" id="SSF54768">
    <property type="entry name" value="dsRNA-binding domain-like"/>
    <property type="match status" value="1"/>
</dbReference>
<dbReference type="InterPro" id="IPR000999">
    <property type="entry name" value="RNase_III_dom"/>
</dbReference>
<feature type="compositionally biased region" description="Low complexity" evidence="2">
    <location>
        <begin position="212"/>
        <end position="231"/>
    </location>
</feature>
<evidence type="ECO:0000313" key="4">
    <source>
        <dbReference type="EMBL" id="BEI91075.1"/>
    </source>
</evidence>